<dbReference type="eggNOG" id="ENOG5031PRD">
    <property type="taxonomic scope" value="Bacteria"/>
</dbReference>
<evidence type="ECO:0000313" key="2">
    <source>
        <dbReference type="Proteomes" id="UP000004349"/>
    </source>
</evidence>
<dbReference type="PROSITE" id="PS51257">
    <property type="entry name" value="PROKAR_LIPOPROTEIN"/>
    <property type="match status" value="1"/>
</dbReference>
<evidence type="ECO:0000313" key="1">
    <source>
        <dbReference type="EMBL" id="EGU41126.1"/>
    </source>
</evidence>
<organism evidence="1 2">
    <name type="scientific">Vibrio scophthalmi LMG 19158</name>
    <dbReference type="NCBI Taxonomy" id="870967"/>
    <lineage>
        <taxon>Bacteria</taxon>
        <taxon>Pseudomonadati</taxon>
        <taxon>Pseudomonadota</taxon>
        <taxon>Gammaproteobacteria</taxon>
        <taxon>Vibrionales</taxon>
        <taxon>Vibrionaceae</taxon>
        <taxon>Vibrio</taxon>
    </lineage>
</organism>
<proteinExistence type="predicted"/>
<comment type="caution">
    <text evidence="1">The sequence shown here is derived from an EMBL/GenBank/DDBJ whole genome shotgun (WGS) entry which is preliminary data.</text>
</comment>
<reference evidence="1 2" key="1">
    <citation type="journal article" date="2012" name="Int. J. Syst. Evol. Microbiol.">
        <title>Vibrio caribbeanicus sp. nov., isolated from the marine sponge Scleritoderma cyanea.</title>
        <authorList>
            <person name="Hoffmann M."/>
            <person name="Monday S.R."/>
            <person name="Allard M.W."/>
            <person name="Strain E.A."/>
            <person name="Whittaker P."/>
            <person name="Naum M."/>
            <person name="McCarthy P.J."/>
            <person name="Lopez J.V."/>
            <person name="Fischer M."/>
            <person name="Brown E.W."/>
        </authorList>
    </citation>
    <scope>NUCLEOTIDE SEQUENCE [LARGE SCALE GENOMIC DNA]</scope>
    <source>
        <strain evidence="1 2">LMG 19158</strain>
    </source>
</reference>
<protein>
    <submittedName>
        <fullName evidence="1">Uncharacterized protein</fullName>
    </submittedName>
</protein>
<dbReference type="Proteomes" id="UP000004349">
    <property type="component" value="Unassembled WGS sequence"/>
</dbReference>
<gene>
    <name evidence="1" type="ORF">VIS19158_04756</name>
</gene>
<dbReference type="AlphaFoldDB" id="F9RJJ8"/>
<sequence length="63" mass="6918">MSIGAKKTFDTVVCNCLYGVGVIGCNQLAMNEVLSGWRDVFGVVRVTIVKKARSIIERAFSCY</sequence>
<accession>F9RJJ8</accession>
<name>F9RJJ8_9VIBR</name>
<dbReference type="EMBL" id="AFWE01000040">
    <property type="protein sequence ID" value="EGU41126.1"/>
    <property type="molecule type" value="Genomic_DNA"/>
</dbReference>